<comment type="caution">
    <text evidence="1">The sequence shown here is derived from an EMBL/GenBank/DDBJ whole genome shotgun (WGS) entry which is preliminary data.</text>
</comment>
<organism evidence="1 2">
    <name type="scientific">Dyella lutea</name>
    <dbReference type="NCBI Taxonomy" id="2950441"/>
    <lineage>
        <taxon>Bacteria</taxon>
        <taxon>Pseudomonadati</taxon>
        <taxon>Pseudomonadota</taxon>
        <taxon>Gammaproteobacteria</taxon>
        <taxon>Lysobacterales</taxon>
        <taxon>Rhodanobacteraceae</taxon>
        <taxon>Dyella</taxon>
    </lineage>
</organism>
<dbReference type="Proteomes" id="UP001204615">
    <property type="component" value="Unassembled WGS sequence"/>
</dbReference>
<accession>A0ABT1F6B6</accession>
<keyword evidence="2" id="KW-1185">Reference proteome</keyword>
<dbReference type="InterPro" id="IPR021549">
    <property type="entry name" value="DUF2894"/>
</dbReference>
<proteinExistence type="predicted"/>
<gene>
    <name evidence="1" type="ORF">NC595_01310</name>
</gene>
<evidence type="ECO:0000313" key="2">
    <source>
        <dbReference type="Proteomes" id="UP001204615"/>
    </source>
</evidence>
<name>A0ABT1F6B6_9GAMM</name>
<evidence type="ECO:0000313" key="1">
    <source>
        <dbReference type="EMBL" id="MCP1372695.1"/>
    </source>
</evidence>
<protein>
    <submittedName>
        <fullName evidence="1">DUF2894 domain-containing protein</fullName>
    </submittedName>
</protein>
<dbReference type="Pfam" id="PF11445">
    <property type="entry name" value="DUF2894"/>
    <property type="match status" value="1"/>
</dbReference>
<sequence>MGPDTATAIRAQLIAALEQRAAGLDGEARRVLDARLAALRARDAEASGDTAEVEPSERQFGPLRELADQLAREAPTDRSRYPELPALADFRQRWSTLRADSQLQHAVAHIPADAGPLNSTALASRAIALMRELSPGYLRAFLAYVDELAWLEQLGTAGTATQSMAPKKRATRKPRR</sequence>
<dbReference type="EMBL" id="JAMZEK010000001">
    <property type="protein sequence ID" value="MCP1372695.1"/>
    <property type="molecule type" value="Genomic_DNA"/>
</dbReference>
<dbReference type="RefSeq" id="WP_253564349.1">
    <property type="nucleotide sequence ID" value="NZ_JAMZEK010000001.1"/>
</dbReference>
<reference evidence="1 2" key="1">
    <citation type="submission" date="2022-06" db="EMBL/GenBank/DDBJ databases">
        <title>Dyella sp. Sa strain:Sa Genome sequencing.</title>
        <authorList>
            <person name="Park S."/>
        </authorList>
    </citation>
    <scope>NUCLEOTIDE SEQUENCE [LARGE SCALE GENOMIC DNA]</scope>
    <source>
        <strain evidence="1 2">Sa</strain>
    </source>
</reference>